<name>A0A191ZCU6_9CAUD</name>
<reference evidence="1" key="1">
    <citation type="submission" date="2017-06" db="EMBL/GenBank/DDBJ databases">
        <authorList>
            <person name="Berg J.A."/>
            <person name="Peck M.D."/>
            <person name="Grossarth S.E."/>
            <person name="Jarvis T.M."/>
            <person name="Merrill B.D."/>
            <person name="Breakwell D.P."/>
            <person name="Burnett S.H."/>
            <person name="Grose J.H."/>
        </authorList>
    </citation>
    <scope>NUCLEOTIDE SEQUENCE [LARGE SCALE GENOMIC DNA]</scope>
</reference>
<evidence type="ECO:0000313" key="1">
    <source>
        <dbReference type="EMBL" id="ANJ65208.1"/>
    </source>
</evidence>
<dbReference type="OrthoDB" id="15448at10239"/>
<protein>
    <submittedName>
        <fullName evidence="1">Uncharacterized protein</fullName>
    </submittedName>
</protein>
<sequence length="111" mass="12591">MSQVFALEQQLENAKQLVARRDLALKLSKNPDFRKLIMEQFCVTECAKYAQLSADFDMSVEARESSLAMAQAAGHLRRFMEICITQGNVHERDIVNIEAAIDMARAEEDNI</sequence>
<organism evidence="1 2">
    <name type="scientific">Erwinia phage vB_EamP_Frozen</name>
    <dbReference type="NCBI Taxonomy" id="1852641"/>
    <lineage>
        <taxon>Viruses</taxon>
        <taxon>Duplodnaviria</taxon>
        <taxon>Heunggongvirae</taxon>
        <taxon>Uroviricota</taxon>
        <taxon>Caudoviricetes</taxon>
        <taxon>Schitoviridae</taxon>
        <taxon>Erskinevirinae</taxon>
        <taxon>Johnsonvirus</taxon>
        <taxon>Johnsonvirus frozen</taxon>
    </lineage>
</organism>
<gene>
    <name evidence="1" type="ORF">FROZEN_87</name>
</gene>
<proteinExistence type="predicted"/>
<dbReference type="EMBL" id="KX098389">
    <property type="protein sequence ID" value="ANJ65208.1"/>
    <property type="molecule type" value="Genomic_DNA"/>
</dbReference>
<evidence type="ECO:0000313" key="2">
    <source>
        <dbReference type="Proteomes" id="UP000202061"/>
    </source>
</evidence>
<dbReference type="KEGG" id="vg:29065850"/>
<accession>A0A191ZCU6</accession>
<dbReference type="Proteomes" id="UP000202061">
    <property type="component" value="Segment"/>
</dbReference>
<dbReference type="RefSeq" id="YP_009286208.1">
    <property type="nucleotide sequence ID" value="NC_031062.2"/>
</dbReference>
<dbReference type="GeneID" id="29065850"/>
<keyword evidence="2" id="KW-1185">Reference proteome</keyword>